<dbReference type="SUPFAM" id="SSF53167">
    <property type="entry name" value="Purine and uridine phosphorylases"/>
    <property type="match status" value="1"/>
</dbReference>
<evidence type="ECO:0000313" key="4">
    <source>
        <dbReference type="EMBL" id="MYZ47407.1"/>
    </source>
</evidence>
<dbReference type="RefSeq" id="WP_161139754.1">
    <property type="nucleotide sequence ID" value="NZ_SPKJ01000014.1"/>
</dbReference>
<dbReference type="GO" id="GO:0005829">
    <property type="term" value="C:cytosol"/>
    <property type="evidence" value="ECO:0007669"/>
    <property type="project" value="TreeGrafter"/>
</dbReference>
<gene>
    <name evidence="1" type="primary">amn</name>
    <name evidence="4" type="ORF">E4O86_06745</name>
</gene>
<dbReference type="InterPro" id="IPR000845">
    <property type="entry name" value="Nucleoside_phosphorylase_d"/>
</dbReference>
<dbReference type="EMBL" id="SPKJ01000014">
    <property type="protein sequence ID" value="MYZ47407.1"/>
    <property type="molecule type" value="Genomic_DNA"/>
</dbReference>
<feature type="domain" description="AMP nucleoside phosphorylase N-terminal" evidence="3">
    <location>
        <begin position="21"/>
        <end position="171"/>
    </location>
</feature>
<dbReference type="Gene3D" id="3.30.1730.10">
    <property type="entry name" value="AMP nucleoside phosphorylase, N-terminal domain"/>
    <property type="match status" value="1"/>
</dbReference>
<dbReference type="NCBIfam" id="TIGR01717">
    <property type="entry name" value="AMP-nucleosdse"/>
    <property type="match status" value="1"/>
</dbReference>
<keyword evidence="4" id="KW-0326">Glycosidase</keyword>
<feature type="domain" description="Nucleoside phosphorylase" evidence="2">
    <location>
        <begin position="273"/>
        <end position="433"/>
    </location>
</feature>
<dbReference type="InterPro" id="IPR047039">
    <property type="entry name" value="AMN_phosphorylase"/>
</dbReference>
<dbReference type="InterPro" id="IPR018953">
    <property type="entry name" value="AMP_nucleoside_Pase_N"/>
</dbReference>
<dbReference type="NCBIfam" id="NF006142">
    <property type="entry name" value="PRK08292.1"/>
    <property type="match status" value="1"/>
</dbReference>
<reference evidence="4" key="1">
    <citation type="submission" date="2019-03" db="EMBL/GenBank/DDBJ databases">
        <title>Afifella sp. nov., isolated from activated sludge.</title>
        <authorList>
            <person name="Li Q."/>
            <person name="Liu Y."/>
        </authorList>
    </citation>
    <scope>NUCLEOTIDE SEQUENCE</scope>
    <source>
        <strain evidence="4">L72</strain>
    </source>
</reference>
<evidence type="ECO:0000259" key="3">
    <source>
        <dbReference type="Pfam" id="PF10423"/>
    </source>
</evidence>
<dbReference type="EC" id="3.2.2.4" evidence="1"/>
<dbReference type="GO" id="GO:0009116">
    <property type="term" value="P:nucleoside metabolic process"/>
    <property type="evidence" value="ECO:0007669"/>
    <property type="project" value="InterPro"/>
</dbReference>
<dbReference type="HAMAP" id="MF_01932">
    <property type="entry name" value="AMP_nucleosidase"/>
    <property type="match status" value="1"/>
</dbReference>
<organism evidence="4 5">
    <name type="scientific">Propylenella binzhouense</name>
    <dbReference type="NCBI Taxonomy" id="2555902"/>
    <lineage>
        <taxon>Bacteria</taxon>
        <taxon>Pseudomonadati</taxon>
        <taxon>Pseudomonadota</taxon>
        <taxon>Alphaproteobacteria</taxon>
        <taxon>Hyphomicrobiales</taxon>
        <taxon>Propylenellaceae</taxon>
        <taxon>Propylenella</taxon>
    </lineage>
</organism>
<dbReference type="CDD" id="cd17762">
    <property type="entry name" value="AMN"/>
    <property type="match status" value="1"/>
</dbReference>
<protein>
    <recommendedName>
        <fullName evidence="1">AMP nucleosidase</fullName>
        <ecNumber evidence="1">3.2.2.4</ecNumber>
    </recommendedName>
</protein>
<dbReference type="Gene3D" id="3.40.50.1580">
    <property type="entry name" value="Nucleoside phosphorylase domain"/>
    <property type="match status" value="1"/>
</dbReference>
<proteinExistence type="inferred from homology"/>
<dbReference type="InterPro" id="IPR011271">
    <property type="entry name" value="AMP_nucleosidase"/>
</dbReference>
<dbReference type="InterPro" id="IPR035994">
    <property type="entry name" value="Nucleoside_phosphorylase_sf"/>
</dbReference>
<dbReference type="GO" id="GO:0008714">
    <property type="term" value="F:AMP nucleosidase activity"/>
    <property type="evidence" value="ECO:0007669"/>
    <property type="project" value="UniProtKB-UniRule"/>
</dbReference>
<keyword evidence="1 4" id="KW-0378">Hydrolase</keyword>
<comment type="function">
    <text evidence="1">Catalyzes the hydrolysis of the N-glycosidic bond of AMP to form adenine and ribose 5-phosphate. Involved in regulation of AMP concentrations.</text>
</comment>
<comment type="similarity">
    <text evidence="1">Belongs to the AMP nucleosidase family.</text>
</comment>
<dbReference type="OrthoDB" id="7945729at2"/>
<evidence type="ECO:0000313" key="5">
    <source>
        <dbReference type="Proteomes" id="UP000773614"/>
    </source>
</evidence>
<keyword evidence="5" id="KW-1185">Reference proteome</keyword>
<dbReference type="AlphaFoldDB" id="A0A964WSW8"/>
<dbReference type="Proteomes" id="UP000773614">
    <property type="component" value="Unassembled WGS sequence"/>
</dbReference>
<dbReference type="Pfam" id="PF10423">
    <property type="entry name" value="AMNp_N"/>
    <property type="match status" value="1"/>
</dbReference>
<sequence>MSGLCAGHPARDLQPFTDADAALARISEIYERSLSAILDAFAARRVPGPCPVDAPYPYLGLSVARAELHVDARLSYGVLLEPGDYGTTLTRPSLFARYYREQIELLLRHHGVPVYVGEGRRQIPLPFVLEESVTDVSEEDVRALQECFALPDLSATDDSIANGTLQRRDGEPRPLALFEAERVDYSLARLEHYTGTKVEHFQSFVLLTNYQRYVDAFVAFGHEQVGRDGYVGFVEPGNVVTPSPRAAGGPGQETPRYLPQMPAYHLKREASDGITLINIGVGPSNAKTITDHLAVLRPHCWLMLGHCAGLRRSQLLGDYVLAHGYVRDDHVLDQDLPVWVPVPPIAEVQVALQDATASVTGLRGQDLKTRLRTGTVATTDNRNWELRFDELFARLNLSRAIAVDMESATVAANGLRFRVPYGTLLCVSDKPLHGELKLGGVANAFYRERVRQHLMVGLETMRRLREEGVDRLHSRKLRGFDEPAFR</sequence>
<dbReference type="PANTHER" id="PTHR43691:SF6">
    <property type="entry name" value="AMP NUCLEOSIDASE"/>
    <property type="match status" value="1"/>
</dbReference>
<dbReference type="InterPro" id="IPR037109">
    <property type="entry name" value="AMP_N_sf"/>
</dbReference>
<accession>A0A964WSW8</accession>
<dbReference type="GO" id="GO:0044209">
    <property type="term" value="P:AMP salvage"/>
    <property type="evidence" value="ECO:0007669"/>
    <property type="project" value="InterPro"/>
</dbReference>
<name>A0A964WSW8_9HYPH</name>
<comment type="caution">
    <text evidence="4">The sequence shown here is derived from an EMBL/GenBank/DDBJ whole genome shotgun (WGS) entry which is preliminary data.</text>
</comment>
<evidence type="ECO:0000259" key="2">
    <source>
        <dbReference type="Pfam" id="PF01048"/>
    </source>
</evidence>
<evidence type="ECO:0000256" key="1">
    <source>
        <dbReference type="HAMAP-Rule" id="MF_01932"/>
    </source>
</evidence>
<dbReference type="Pfam" id="PF01048">
    <property type="entry name" value="PNP_UDP_1"/>
    <property type="match status" value="1"/>
</dbReference>
<dbReference type="PANTHER" id="PTHR43691">
    <property type="entry name" value="URIDINE PHOSPHORYLASE"/>
    <property type="match status" value="1"/>
</dbReference>
<comment type="catalytic activity">
    <reaction evidence="1">
        <text>AMP + H2O = D-ribose 5-phosphate + adenine</text>
        <dbReference type="Rhea" id="RHEA:20129"/>
        <dbReference type="ChEBI" id="CHEBI:15377"/>
        <dbReference type="ChEBI" id="CHEBI:16708"/>
        <dbReference type="ChEBI" id="CHEBI:78346"/>
        <dbReference type="ChEBI" id="CHEBI:456215"/>
        <dbReference type="EC" id="3.2.2.4"/>
    </reaction>
</comment>